<gene>
    <name evidence="2" type="ORF">JJQ60_19395</name>
</gene>
<feature type="transmembrane region" description="Helical" evidence="1">
    <location>
        <begin position="41"/>
        <end position="62"/>
    </location>
</feature>
<feature type="transmembrane region" description="Helical" evidence="1">
    <location>
        <begin position="12"/>
        <end position="29"/>
    </location>
</feature>
<keyword evidence="1" id="KW-1133">Transmembrane helix</keyword>
<name>A0A937DD69_9FLAO</name>
<dbReference type="Proteomes" id="UP000651057">
    <property type="component" value="Unassembled WGS sequence"/>
</dbReference>
<dbReference type="InterPro" id="IPR025250">
    <property type="entry name" value="DUF4199"/>
</dbReference>
<keyword evidence="1" id="KW-0812">Transmembrane</keyword>
<organism evidence="2 3">
    <name type="scientific">Aquimarina mytili</name>
    <dbReference type="NCBI Taxonomy" id="874423"/>
    <lineage>
        <taxon>Bacteria</taxon>
        <taxon>Pseudomonadati</taxon>
        <taxon>Bacteroidota</taxon>
        <taxon>Flavobacteriia</taxon>
        <taxon>Flavobacteriales</taxon>
        <taxon>Flavobacteriaceae</taxon>
        <taxon>Aquimarina</taxon>
    </lineage>
</organism>
<dbReference type="RefSeq" id="WP_201924054.1">
    <property type="nucleotide sequence ID" value="NZ_BAABAX010000015.1"/>
</dbReference>
<accession>A0A937DD69</accession>
<evidence type="ECO:0000313" key="2">
    <source>
        <dbReference type="EMBL" id="MBL0685706.1"/>
    </source>
</evidence>
<protein>
    <submittedName>
        <fullName evidence="2">DUF4199 domain-containing protein</fullName>
    </submittedName>
</protein>
<dbReference type="AlphaFoldDB" id="A0A937DD69"/>
<keyword evidence="1" id="KW-0472">Membrane</keyword>
<dbReference type="Pfam" id="PF13858">
    <property type="entry name" value="DUF4199"/>
    <property type="match status" value="1"/>
</dbReference>
<reference evidence="2" key="1">
    <citation type="submission" date="2021-01" db="EMBL/GenBank/DDBJ databases">
        <authorList>
            <person name="Zhong Y.L."/>
        </authorList>
    </citation>
    <scope>NUCLEOTIDE SEQUENCE</scope>
    <source>
        <strain evidence="2">KCTC 23302</strain>
    </source>
</reference>
<keyword evidence="3" id="KW-1185">Reference proteome</keyword>
<evidence type="ECO:0000313" key="3">
    <source>
        <dbReference type="Proteomes" id="UP000651057"/>
    </source>
</evidence>
<sequence length="128" mass="14631">MKSNNISTRKFIIKYGLILGAIWIIYYFIKYLVINSVYNDGGYIFSMITEIGLHILLAYPIYQYKLINNGFLTLIQALKIGMSIALIVSLIAGIYFIFVIKIIEPEEVLQRANDAKETMLNNNPDMSP</sequence>
<feature type="transmembrane region" description="Helical" evidence="1">
    <location>
        <begin position="83"/>
        <end position="103"/>
    </location>
</feature>
<evidence type="ECO:0000256" key="1">
    <source>
        <dbReference type="SAM" id="Phobius"/>
    </source>
</evidence>
<proteinExistence type="predicted"/>
<dbReference type="EMBL" id="JAERQJ010000011">
    <property type="protein sequence ID" value="MBL0685706.1"/>
    <property type="molecule type" value="Genomic_DNA"/>
</dbReference>
<comment type="caution">
    <text evidence="2">The sequence shown here is derived from an EMBL/GenBank/DDBJ whole genome shotgun (WGS) entry which is preliminary data.</text>
</comment>